<name>A0A8I0GE22_9ACTO</name>
<dbReference type="AlphaFoldDB" id="A0A8I0GE22"/>
<keyword evidence="2" id="KW-1185">Reference proteome</keyword>
<reference evidence="1 2" key="1">
    <citation type="submission" date="2020-08" db="EMBL/GenBank/DDBJ databases">
        <title>Winkia gen. nov., sp. nov., isolated from faeces of the Anser albifrons in China.</title>
        <authorList>
            <person name="Liu Q."/>
        </authorList>
    </citation>
    <scope>NUCLEOTIDE SEQUENCE [LARGE SCALE GENOMIC DNA]</scope>
    <source>
        <strain evidence="1 2">C62</strain>
    </source>
</reference>
<comment type="caution">
    <text evidence="1">The sequence shown here is derived from an EMBL/GenBank/DDBJ whole genome shotgun (WGS) entry which is preliminary data.</text>
</comment>
<sequence length="75" mass="7921">MNRDQFVNAMLTDFNVVSDYFNDPAGTVARFGMSAKESAAFVARDLDALARLGIDGDLVSAALSGAHSKTCPIPV</sequence>
<protein>
    <submittedName>
        <fullName evidence="1">Uncharacterized protein</fullName>
    </submittedName>
</protein>
<organism evidence="1 2">
    <name type="scientific">Nanchangia anserum</name>
    <dbReference type="NCBI Taxonomy" id="2692125"/>
    <lineage>
        <taxon>Bacteria</taxon>
        <taxon>Bacillati</taxon>
        <taxon>Actinomycetota</taxon>
        <taxon>Actinomycetes</taxon>
        <taxon>Actinomycetales</taxon>
        <taxon>Actinomycetaceae</taxon>
        <taxon>Nanchangia</taxon>
    </lineage>
</organism>
<accession>A0A8I0GE22</accession>
<dbReference type="EMBL" id="JACRUO010000001">
    <property type="protein sequence ID" value="MBD3689157.1"/>
    <property type="molecule type" value="Genomic_DNA"/>
</dbReference>
<dbReference type="Proteomes" id="UP000627538">
    <property type="component" value="Unassembled WGS sequence"/>
</dbReference>
<proteinExistence type="predicted"/>
<evidence type="ECO:0000313" key="1">
    <source>
        <dbReference type="EMBL" id="MBD3689157.1"/>
    </source>
</evidence>
<gene>
    <name evidence="1" type="ORF">H8R10_02790</name>
</gene>
<dbReference type="RefSeq" id="WP_191071225.1">
    <property type="nucleotide sequence ID" value="NZ_CP060506.1"/>
</dbReference>
<evidence type="ECO:0000313" key="2">
    <source>
        <dbReference type="Proteomes" id="UP000627538"/>
    </source>
</evidence>